<sequence length="247" mass="28546">MPLNEDFVRQGTWLFRWRSYLPIAFLLLLFTQVPSYRYLGGSRLMEMQWEALCLLVSLAGLAVRIHTVGHAPRRTSGRNTRCQVADVLNTSGMYSVVRHPLYLGNFLMWLGVVMFLHTWWMVLLVSAGYALYYERIMCAEENFLRGKFDAGYVEWASRTPAIIPNPRLWRRAELPFCLRTVLRREYSGFFGLILTFAILQVASDSAMQRRLVLDPVWMTLLGASLCLFLVLRFLKRHTGVLKVSGRA</sequence>
<keyword evidence="2 5" id="KW-0812">Transmembrane</keyword>
<evidence type="ECO:0000313" key="6">
    <source>
        <dbReference type="EMBL" id="MBB6069641.1"/>
    </source>
</evidence>
<keyword evidence="6" id="KW-0489">Methyltransferase</keyword>
<dbReference type="PANTHER" id="PTHR12714:SF9">
    <property type="entry name" value="PROTEIN-S-ISOPRENYLCYSTEINE O-METHYLTRANSFERASE"/>
    <property type="match status" value="1"/>
</dbReference>
<dbReference type="RefSeq" id="WP_170036321.1">
    <property type="nucleotide sequence ID" value="NZ_JABDTL010000002.1"/>
</dbReference>
<feature type="transmembrane region" description="Helical" evidence="5">
    <location>
        <begin position="186"/>
        <end position="203"/>
    </location>
</feature>
<dbReference type="Gene3D" id="1.20.120.1630">
    <property type="match status" value="1"/>
</dbReference>
<keyword evidence="6" id="KW-0808">Transferase</keyword>
<comment type="caution">
    <text evidence="6">The sequence shown here is derived from an EMBL/GenBank/DDBJ whole genome shotgun (WGS) entry which is preliminary data.</text>
</comment>
<proteinExistence type="predicted"/>
<comment type="subcellular location">
    <subcellularLocation>
        <location evidence="1">Endomembrane system</location>
        <topology evidence="1">Multi-pass membrane protein</topology>
    </subcellularLocation>
</comment>
<keyword evidence="4 5" id="KW-0472">Membrane</keyword>
<evidence type="ECO:0000313" key="7">
    <source>
        <dbReference type="Proteomes" id="UP000582837"/>
    </source>
</evidence>
<dbReference type="AlphaFoldDB" id="A0A841GLJ7"/>
<dbReference type="GO" id="GO:0012505">
    <property type="term" value="C:endomembrane system"/>
    <property type="evidence" value="ECO:0007669"/>
    <property type="project" value="UniProtKB-SubCell"/>
</dbReference>
<feature type="transmembrane region" description="Helical" evidence="5">
    <location>
        <begin position="215"/>
        <end position="234"/>
    </location>
</feature>
<gene>
    <name evidence="6" type="ORF">HNQ61_001258</name>
</gene>
<dbReference type="Pfam" id="PF04191">
    <property type="entry name" value="PEMT"/>
    <property type="match status" value="1"/>
</dbReference>
<evidence type="ECO:0000256" key="2">
    <source>
        <dbReference type="ARBA" id="ARBA00022692"/>
    </source>
</evidence>
<dbReference type="EMBL" id="JACHIA010000003">
    <property type="protein sequence ID" value="MBB6069641.1"/>
    <property type="molecule type" value="Genomic_DNA"/>
</dbReference>
<evidence type="ECO:0000256" key="5">
    <source>
        <dbReference type="SAM" id="Phobius"/>
    </source>
</evidence>
<dbReference type="GO" id="GO:0008168">
    <property type="term" value="F:methyltransferase activity"/>
    <property type="evidence" value="ECO:0007669"/>
    <property type="project" value="UniProtKB-KW"/>
</dbReference>
<accession>A0A841GLJ7</accession>
<dbReference type="Proteomes" id="UP000582837">
    <property type="component" value="Unassembled WGS sequence"/>
</dbReference>
<keyword evidence="7" id="KW-1185">Reference proteome</keyword>
<dbReference type="PANTHER" id="PTHR12714">
    <property type="entry name" value="PROTEIN-S ISOPRENYLCYSTEINE O-METHYLTRANSFERASE"/>
    <property type="match status" value="1"/>
</dbReference>
<feature type="transmembrane region" description="Helical" evidence="5">
    <location>
        <begin position="106"/>
        <end position="132"/>
    </location>
</feature>
<protein>
    <submittedName>
        <fullName evidence="6">Protein-S-isoprenylcysteine O-methyltransferase Ste14</fullName>
    </submittedName>
</protein>
<keyword evidence="3 5" id="KW-1133">Transmembrane helix</keyword>
<feature type="transmembrane region" description="Helical" evidence="5">
    <location>
        <begin position="51"/>
        <end position="69"/>
    </location>
</feature>
<dbReference type="GO" id="GO:0032259">
    <property type="term" value="P:methylation"/>
    <property type="evidence" value="ECO:0007669"/>
    <property type="project" value="UniProtKB-KW"/>
</dbReference>
<evidence type="ECO:0000256" key="4">
    <source>
        <dbReference type="ARBA" id="ARBA00023136"/>
    </source>
</evidence>
<reference evidence="6 7" key="1">
    <citation type="submission" date="2020-08" db="EMBL/GenBank/DDBJ databases">
        <title>Genomic Encyclopedia of Type Strains, Phase IV (KMG-IV): sequencing the most valuable type-strain genomes for metagenomic binning, comparative biology and taxonomic classification.</title>
        <authorList>
            <person name="Goeker M."/>
        </authorList>
    </citation>
    <scope>NUCLEOTIDE SEQUENCE [LARGE SCALE GENOMIC DNA]</scope>
    <source>
        <strain evidence="6 7">DSM 29007</strain>
    </source>
</reference>
<dbReference type="InterPro" id="IPR007318">
    <property type="entry name" value="Phopholipid_MeTrfase"/>
</dbReference>
<organism evidence="6 7">
    <name type="scientific">Longimicrobium terrae</name>
    <dbReference type="NCBI Taxonomy" id="1639882"/>
    <lineage>
        <taxon>Bacteria</taxon>
        <taxon>Pseudomonadati</taxon>
        <taxon>Gemmatimonadota</taxon>
        <taxon>Longimicrobiia</taxon>
        <taxon>Longimicrobiales</taxon>
        <taxon>Longimicrobiaceae</taxon>
        <taxon>Longimicrobium</taxon>
    </lineage>
</organism>
<feature type="transmembrane region" description="Helical" evidence="5">
    <location>
        <begin position="20"/>
        <end position="39"/>
    </location>
</feature>
<evidence type="ECO:0000256" key="1">
    <source>
        <dbReference type="ARBA" id="ARBA00004127"/>
    </source>
</evidence>
<evidence type="ECO:0000256" key="3">
    <source>
        <dbReference type="ARBA" id="ARBA00022989"/>
    </source>
</evidence>
<name>A0A841GLJ7_9BACT</name>